<keyword evidence="3" id="KW-0238">DNA-binding</keyword>
<feature type="modified residue" description="4-aspartylphosphate" evidence="5">
    <location>
        <position position="56"/>
    </location>
</feature>
<evidence type="ECO:0000256" key="4">
    <source>
        <dbReference type="ARBA" id="ARBA00023163"/>
    </source>
</evidence>
<dbReference type="SMART" id="SM00421">
    <property type="entry name" value="HTH_LUXR"/>
    <property type="match status" value="1"/>
</dbReference>
<keyword evidence="2" id="KW-0805">Transcription regulation</keyword>
<dbReference type="EMBL" id="DXGC01000020">
    <property type="protein sequence ID" value="HIW90490.1"/>
    <property type="molecule type" value="Genomic_DNA"/>
</dbReference>
<feature type="domain" description="Response regulatory" evidence="7">
    <location>
        <begin position="2"/>
        <end position="128"/>
    </location>
</feature>
<organism evidence="8 9">
    <name type="scientific">Candidatus Corynebacterium avicola</name>
    <dbReference type="NCBI Taxonomy" id="2838527"/>
    <lineage>
        <taxon>Bacteria</taxon>
        <taxon>Bacillati</taxon>
        <taxon>Actinomycetota</taxon>
        <taxon>Actinomycetes</taxon>
        <taxon>Mycobacteriales</taxon>
        <taxon>Corynebacteriaceae</taxon>
        <taxon>Corynebacterium</taxon>
    </lineage>
</organism>
<dbReference type="Gene3D" id="3.40.50.2300">
    <property type="match status" value="1"/>
</dbReference>
<evidence type="ECO:0000313" key="8">
    <source>
        <dbReference type="EMBL" id="HIW90490.1"/>
    </source>
</evidence>
<dbReference type="PROSITE" id="PS50043">
    <property type="entry name" value="HTH_LUXR_2"/>
    <property type="match status" value="1"/>
</dbReference>
<proteinExistence type="predicted"/>
<protein>
    <submittedName>
        <fullName evidence="8">Response regulator transcription factor</fullName>
    </submittedName>
</protein>
<dbReference type="SMART" id="SM00448">
    <property type="entry name" value="REC"/>
    <property type="match status" value="1"/>
</dbReference>
<keyword evidence="1 5" id="KW-0597">Phosphoprotein</keyword>
<dbReference type="InterPro" id="IPR016032">
    <property type="entry name" value="Sig_transdc_resp-reg_C-effctor"/>
</dbReference>
<dbReference type="InterPro" id="IPR058245">
    <property type="entry name" value="NreC/VraR/RcsB-like_REC"/>
</dbReference>
<evidence type="ECO:0000256" key="2">
    <source>
        <dbReference type="ARBA" id="ARBA00023015"/>
    </source>
</evidence>
<evidence type="ECO:0000256" key="5">
    <source>
        <dbReference type="PROSITE-ProRule" id="PRU00169"/>
    </source>
</evidence>
<dbReference type="PANTHER" id="PTHR43214">
    <property type="entry name" value="TWO-COMPONENT RESPONSE REGULATOR"/>
    <property type="match status" value="1"/>
</dbReference>
<reference evidence="8" key="2">
    <citation type="submission" date="2021-04" db="EMBL/GenBank/DDBJ databases">
        <authorList>
            <person name="Gilroy R."/>
        </authorList>
    </citation>
    <scope>NUCLEOTIDE SEQUENCE</scope>
    <source>
        <strain evidence="8">CHK32-1732</strain>
    </source>
</reference>
<evidence type="ECO:0000259" key="6">
    <source>
        <dbReference type="PROSITE" id="PS50043"/>
    </source>
</evidence>
<evidence type="ECO:0000259" key="7">
    <source>
        <dbReference type="PROSITE" id="PS50110"/>
    </source>
</evidence>
<dbReference type="CDD" id="cd17535">
    <property type="entry name" value="REC_NarL-like"/>
    <property type="match status" value="1"/>
</dbReference>
<dbReference type="PANTHER" id="PTHR43214:SF24">
    <property type="entry name" value="TRANSCRIPTIONAL REGULATORY PROTEIN NARL-RELATED"/>
    <property type="match status" value="1"/>
</dbReference>
<dbReference type="Proteomes" id="UP000824190">
    <property type="component" value="Unassembled WGS sequence"/>
</dbReference>
<gene>
    <name evidence="8" type="ORF">H9870_02350</name>
</gene>
<dbReference type="PROSITE" id="PS50110">
    <property type="entry name" value="RESPONSE_REGULATORY"/>
    <property type="match status" value="1"/>
</dbReference>
<dbReference type="PRINTS" id="PR00038">
    <property type="entry name" value="HTHLUXR"/>
</dbReference>
<reference evidence="8" key="1">
    <citation type="journal article" date="2021" name="PeerJ">
        <title>Extensive microbial diversity within the chicken gut microbiome revealed by metagenomics and culture.</title>
        <authorList>
            <person name="Gilroy R."/>
            <person name="Ravi A."/>
            <person name="Getino M."/>
            <person name="Pursley I."/>
            <person name="Horton D.L."/>
            <person name="Alikhan N.F."/>
            <person name="Baker D."/>
            <person name="Gharbi K."/>
            <person name="Hall N."/>
            <person name="Watson M."/>
            <person name="Adriaenssens E.M."/>
            <person name="Foster-Nyarko E."/>
            <person name="Jarju S."/>
            <person name="Secka A."/>
            <person name="Antonio M."/>
            <person name="Oren A."/>
            <person name="Chaudhuri R.R."/>
            <person name="La Ragione R."/>
            <person name="Hildebrand F."/>
            <person name="Pallen M.J."/>
        </authorList>
    </citation>
    <scope>NUCLEOTIDE SEQUENCE</scope>
    <source>
        <strain evidence="8">CHK32-1732</strain>
    </source>
</reference>
<keyword evidence="4" id="KW-0804">Transcription</keyword>
<dbReference type="InterPro" id="IPR000792">
    <property type="entry name" value="Tscrpt_reg_LuxR_C"/>
</dbReference>
<dbReference type="Pfam" id="PF00196">
    <property type="entry name" value="GerE"/>
    <property type="match status" value="1"/>
</dbReference>
<name>A0A9D1RN82_9CORY</name>
<sequence length="220" mass="23847">MKILLAEDTALLREGLAGLLRASGHEVTTVADADALTRAVQERDSDAQRPDLVISDVRMPPTMTDDGLAAVHHLRTNAHDNGTTLPALMLSQYVAAAYLDDLLDHGGFGYLLKERVADVNDFLAAVESIASGGTVVDPDVVKTLVSSRRSGIETLTDREREVLERMAAGDSNAQLEEHLFLSPGAVSKHVANVFMKLGMTPSDENRRVRAVLAWLRHTGR</sequence>
<dbReference type="GO" id="GO:0003677">
    <property type="term" value="F:DNA binding"/>
    <property type="evidence" value="ECO:0007669"/>
    <property type="project" value="UniProtKB-KW"/>
</dbReference>
<dbReference type="AlphaFoldDB" id="A0A9D1RN82"/>
<evidence type="ECO:0000256" key="1">
    <source>
        <dbReference type="ARBA" id="ARBA00022553"/>
    </source>
</evidence>
<evidence type="ECO:0000313" key="9">
    <source>
        <dbReference type="Proteomes" id="UP000824190"/>
    </source>
</evidence>
<accession>A0A9D1RN82</accession>
<dbReference type="GO" id="GO:0006355">
    <property type="term" value="P:regulation of DNA-templated transcription"/>
    <property type="evidence" value="ECO:0007669"/>
    <property type="project" value="InterPro"/>
</dbReference>
<evidence type="ECO:0000256" key="3">
    <source>
        <dbReference type="ARBA" id="ARBA00023125"/>
    </source>
</evidence>
<dbReference type="InterPro" id="IPR011006">
    <property type="entry name" value="CheY-like_superfamily"/>
</dbReference>
<dbReference type="SUPFAM" id="SSF52172">
    <property type="entry name" value="CheY-like"/>
    <property type="match status" value="1"/>
</dbReference>
<dbReference type="CDD" id="cd06170">
    <property type="entry name" value="LuxR_C_like"/>
    <property type="match status" value="1"/>
</dbReference>
<dbReference type="SUPFAM" id="SSF46894">
    <property type="entry name" value="C-terminal effector domain of the bipartite response regulators"/>
    <property type="match status" value="1"/>
</dbReference>
<feature type="domain" description="HTH luxR-type" evidence="6">
    <location>
        <begin position="148"/>
        <end position="217"/>
    </location>
</feature>
<dbReference type="InterPro" id="IPR039420">
    <property type="entry name" value="WalR-like"/>
</dbReference>
<comment type="caution">
    <text evidence="8">The sequence shown here is derived from an EMBL/GenBank/DDBJ whole genome shotgun (WGS) entry which is preliminary data.</text>
</comment>
<dbReference type="InterPro" id="IPR001789">
    <property type="entry name" value="Sig_transdc_resp-reg_receiver"/>
</dbReference>
<dbReference type="GO" id="GO:0000160">
    <property type="term" value="P:phosphorelay signal transduction system"/>
    <property type="evidence" value="ECO:0007669"/>
    <property type="project" value="InterPro"/>
</dbReference>
<dbReference type="Pfam" id="PF00072">
    <property type="entry name" value="Response_reg"/>
    <property type="match status" value="1"/>
</dbReference>